<evidence type="ECO:0000313" key="1">
    <source>
        <dbReference type="EMBL" id="SDP07054.1"/>
    </source>
</evidence>
<evidence type="ECO:0000313" key="2">
    <source>
        <dbReference type="Proteomes" id="UP000186456"/>
    </source>
</evidence>
<protein>
    <submittedName>
        <fullName evidence="1">Uncharacterized protein</fullName>
    </submittedName>
</protein>
<reference evidence="1 2" key="1">
    <citation type="submission" date="2016-10" db="EMBL/GenBank/DDBJ databases">
        <authorList>
            <person name="de Groot N.N."/>
        </authorList>
    </citation>
    <scope>NUCLEOTIDE SEQUENCE [LARGE SCALE GENOMIC DNA]</scope>
    <source>
        <strain evidence="1 2">StLB037</strain>
    </source>
</reference>
<sequence>MSTTIAAARALSDLVATARERGLNARELGIQRPAYGLLNIAIDLDSARTRLIQEGDDYLDAAWAFIDAGRRMIADHSETIEREVDRRARA</sequence>
<dbReference type="Proteomes" id="UP000186456">
    <property type="component" value="Unassembled WGS sequence"/>
</dbReference>
<proteinExistence type="predicted"/>
<accession>A0A1H0PPX4</accession>
<name>A0A1H0PPX4_MICTS</name>
<dbReference type="RefSeq" id="WP_074695308.1">
    <property type="nucleotide sequence ID" value="NZ_FNJN01000004.1"/>
</dbReference>
<gene>
    <name evidence="1" type="ORF">SAMN04487788_1932</name>
</gene>
<dbReference type="EMBL" id="FNJN01000004">
    <property type="protein sequence ID" value="SDP07054.1"/>
    <property type="molecule type" value="Genomic_DNA"/>
</dbReference>
<dbReference type="AlphaFoldDB" id="A0A1H0PPX4"/>
<organism evidence="1 2">
    <name type="scientific">Microbacterium testaceum (strain StLB037)</name>
    <dbReference type="NCBI Taxonomy" id="979556"/>
    <lineage>
        <taxon>Bacteria</taxon>
        <taxon>Bacillati</taxon>
        <taxon>Actinomycetota</taxon>
        <taxon>Actinomycetes</taxon>
        <taxon>Micrococcales</taxon>
        <taxon>Microbacteriaceae</taxon>
        <taxon>Microbacterium</taxon>
    </lineage>
</organism>